<dbReference type="GO" id="GO:0016811">
    <property type="term" value="F:hydrolase activity, acting on carbon-nitrogen (but not peptide) bonds, in linear amides"/>
    <property type="evidence" value="ECO:0007669"/>
    <property type="project" value="InterPro"/>
</dbReference>
<evidence type="ECO:0000256" key="1">
    <source>
        <dbReference type="ARBA" id="ARBA00022801"/>
    </source>
</evidence>
<dbReference type="CDD" id="cd07572">
    <property type="entry name" value="nit"/>
    <property type="match status" value="1"/>
</dbReference>
<organism evidence="3 4">
    <name type="scientific">Moritella viscosa</name>
    <dbReference type="NCBI Taxonomy" id="80854"/>
    <lineage>
        <taxon>Bacteria</taxon>
        <taxon>Pseudomonadati</taxon>
        <taxon>Pseudomonadota</taxon>
        <taxon>Gammaproteobacteria</taxon>
        <taxon>Alteromonadales</taxon>
        <taxon>Moritellaceae</taxon>
        <taxon>Moritella</taxon>
    </lineage>
</organism>
<protein>
    <submittedName>
        <fullName evidence="3">Predicted amidohydrolase</fullName>
    </submittedName>
</protein>
<dbReference type="PANTHER" id="PTHR23088:SF27">
    <property type="entry name" value="DEAMINATED GLUTATHIONE AMIDASE"/>
    <property type="match status" value="1"/>
</dbReference>
<dbReference type="PANTHER" id="PTHR23088">
    <property type="entry name" value="NITRILASE-RELATED"/>
    <property type="match status" value="1"/>
</dbReference>
<proteinExistence type="predicted"/>
<dbReference type="Proteomes" id="UP000183794">
    <property type="component" value="Unassembled WGS sequence"/>
</dbReference>
<gene>
    <name evidence="3" type="ORF">NVI5450_2556</name>
</gene>
<sequence>MQLVAIQMTSGADITANLAYVASQLRLINTGVEPTLVLLPENFALFSNRDDYFSHAESLGQGPVQQQLADWAKQYKCWLVAGSFPILSHSNERIYTTSLAFDPNGELVQHYNKIHLFDAHVPAVLTAASNNQKKTVINVQAYKESDSFIPGDSVATFTVGDVKFGMAICYDLRFPELFRVLSVAKVDVLLLPAAFTYATGKAHWLPLLQARAIENQCYVLAANQVGDHGQNRHTWGHSVILDPWGEILAQQTFACGISCAKLDKQKLVQVRTDIPILQHARFTASLKNKE</sequence>
<dbReference type="Pfam" id="PF00795">
    <property type="entry name" value="CN_hydrolase"/>
    <property type="match status" value="1"/>
</dbReference>
<feature type="domain" description="CN hydrolase" evidence="2">
    <location>
        <begin position="1"/>
        <end position="264"/>
    </location>
</feature>
<accession>A0A1K9ZUA9</accession>
<dbReference type="Gene3D" id="3.60.110.10">
    <property type="entry name" value="Carbon-nitrogen hydrolase"/>
    <property type="match status" value="1"/>
</dbReference>
<keyword evidence="1 3" id="KW-0378">Hydrolase</keyword>
<evidence type="ECO:0000313" key="3">
    <source>
        <dbReference type="EMBL" id="SGZ02427.1"/>
    </source>
</evidence>
<reference evidence="3 4" key="1">
    <citation type="submission" date="2016-11" db="EMBL/GenBank/DDBJ databases">
        <authorList>
            <person name="Jaros S."/>
            <person name="Januszkiewicz K."/>
            <person name="Wedrychowicz H."/>
        </authorList>
    </citation>
    <scope>NUCLEOTIDE SEQUENCE [LARGE SCALE GENOMIC DNA]</scope>
    <source>
        <strain evidence="3">NVI 5450</strain>
    </source>
</reference>
<dbReference type="InterPro" id="IPR036526">
    <property type="entry name" value="C-N_Hydrolase_sf"/>
</dbReference>
<dbReference type="EMBL" id="FPLD01000066">
    <property type="protein sequence ID" value="SGZ02427.1"/>
    <property type="molecule type" value="Genomic_DNA"/>
</dbReference>
<evidence type="ECO:0000259" key="2">
    <source>
        <dbReference type="PROSITE" id="PS50263"/>
    </source>
</evidence>
<dbReference type="OrthoDB" id="9811121at2"/>
<name>A0A1K9ZUA9_9GAMM</name>
<dbReference type="InterPro" id="IPR003010">
    <property type="entry name" value="C-N_Hydrolase"/>
</dbReference>
<dbReference type="SUPFAM" id="SSF56317">
    <property type="entry name" value="Carbon-nitrogen hydrolase"/>
    <property type="match status" value="1"/>
</dbReference>
<evidence type="ECO:0000313" key="4">
    <source>
        <dbReference type="Proteomes" id="UP000183794"/>
    </source>
</evidence>
<dbReference type="RefSeq" id="WP_075497372.1">
    <property type="nucleotide sequence ID" value="NZ_CAWRBC010000087.1"/>
</dbReference>
<dbReference type="InterPro" id="IPR045254">
    <property type="entry name" value="Nit1/2_C-N_Hydrolase"/>
</dbReference>
<dbReference type="PROSITE" id="PS50263">
    <property type="entry name" value="CN_HYDROLASE"/>
    <property type="match status" value="1"/>
</dbReference>
<dbReference type="AlphaFoldDB" id="A0A1K9ZUA9"/>